<dbReference type="GO" id="GO:0005829">
    <property type="term" value="C:cytosol"/>
    <property type="evidence" value="ECO:0007669"/>
    <property type="project" value="TreeGrafter"/>
</dbReference>
<evidence type="ECO:0000259" key="13">
    <source>
        <dbReference type="PROSITE" id="PS51199"/>
    </source>
</evidence>
<evidence type="ECO:0000256" key="12">
    <source>
        <dbReference type="RuleBase" id="RU362085"/>
    </source>
</evidence>
<evidence type="ECO:0000256" key="2">
    <source>
        <dbReference type="ARBA" id="ARBA00022515"/>
    </source>
</evidence>
<protein>
    <recommendedName>
        <fullName evidence="11 12">Replicative DNA helicase</fullName>
        <ecNumber evidence="11 12">5.6.2.3</ecNumber>
    </recommendedName>
</protein>
<evidence type="ECO:0000256" key="4">
    <source>
        <dbReference type="ARBA" id="ARBA00022741"/>
    </source>
</evidence>
<feature type="domain" description="SF4 helicase" evidence="13">
    <location>
        <begin position="165"/>
        <end position="452"/>
    </location>
</feature>
<dbReference type="GO" id="GO:0005524">
    <property type="term" value="F:ATP binding"/>
    <property type="evidence" value="ECO:0007669"/>
    <property type="project" value="UniProtKB-UniRule"/>
</dbReference>
<dbReference type="OrthoDB" id="9773982at2"/>
<keyword evidence="15" id="KW-1185">Reference proteome</keyword>
<dbReference type="CDD" id="cd00984">
    <property type="entry name" value="DnaB_C"/>
    <property type="match status" value="1"/>
</dbReference>
<keyword evidence="4 12" id="KW-0547">Nucleotide-binding</keyword>
<dbReference type="InterPro" id="IPR027417">
    <property type="entry name" value="P-loop_NTPase"/>
</dbReference>
<dbReference type="EC" id="5.6.2.3" evidence="11 12"/>
<keyword evidence="3 12" id="KW-0235">DNA replication</keyword>
<dbReference type="GO" id="GO:0016887">
    <property type="term" value="F:ATP hydrolysis activity"/>
    <property type="evidence" value="ECO:0007669"/>
    <property type="project" value="RHEA"/>
</dbReference>
<dbReference type="InterPro" id="IPR016136">
    <property type="entry name" value="DNA_helicase_N/primase_C"/>
</dbReference>
<organism evidence="14 15">
    <name type="scientific">Helicobacter equorum</name>
    <dbReference type="NCBI Taxonomy" id="361872"/>
    <lineage>
        <taxon>Bacteria</taxon>
        <taxon>Pseudomonadati</taxon>
        <taxon>Campylobacterota</taxon>
        <taxon>Epsilonproteobacteria</taxon>
        <taxon>Campylobacterales</taxon>
        <taxon>Helicobacteraceae</taxon>
        <taxon>Helicobacter</taxon>
    </lineage>
</organism>
<dbReference type="GO" id="GO:0006269">
    <property type="term" value="P:DNA replication, synthesis of primer"/>
    <property type="evidence" value="ECO:0007669"/>
    <property type="project" value="UniProtKB-UniRule"/>
</dbReference>
<evidence type="ECO:0000313" key="15">
    <source>
        <dbReference type="Proteomes" id="UP000256514"/>
    </source>
</evidence>
<keyword evidence="5 12" id="KW-0378">Hydrolase</keyword>
<keyword evidence="2 12" id="KW-0639">Primosome</keyword>
<keyword evidence="9" id="KW-0413">Isomerase</keyword>
<evidence type="ECO:0000256" key="3">
    <source>
        <dbReference type="ARBA" id="ARBA00022705"/>
    </source>
</evidence>
<dbReference type="GO" id="GO:1990077">
    <property type="term" value="C:primosome complex"/>
    <property type="evidence" value="ECO:0007669"/>
    <property type="project" value="UniProtKB-UniRule"/>
</dbReference>
<dbReference type="Gene3D" id="1.10.860.10">
    <property type="entry name" value="DNAb Helicase, Chain A"/>
    <property type="match status" value="1"/>
</dbReference>
<dbReference type="Pfam" id="PF03796">
    <property type="entry name" value="DnaB_C"/>
    <property type="match status" value="1"/>
</dbReference>
<dbReference type="InterPro" id="IPR036185">
    <property type="entry name" value="DNA_heli_DnaB-like_N_sf"/>
</dbReference>
<dbReference type="Pfam" id="PF00772">
    <property type="entry name" value="DnaB"/>
    <property type="match status" value="1"/>
</dbReference>
<comment type="function">
    <text evidence="12">The main replicative DNA helicase, it participates in initiation and elongation during chromosome replication. Travels ahead of the DNA replisome, separating dsDNA into templates for DNA synthesis. A processive ATP-dependent 5'-3' DNA helicase it has DNA-dependent ATPase activity.</text>
</comment>
<comment type="similarity">
    <text evidence="1 12">Belongs to the helicase family. DnaB subfamily.</text>
</comment>
<comment type="catalytic activity">
    <reaction evidence="10 12">
        <text>ATP + H2O = ADP + phosphate + H(+)</text>
        <dbReference type="Rhea" id="RHEA:13065"/>
        <dbReference type="ChEBI" id="CHEBI:15377"/>
        <dbReference type="ChEBI" id="CHEBI:15378"/>
        <dbReference type="ChEBI" id="CHEBI:30616"/>
        <dbReference type="ChEBI" id="CHEBI:43474"/>
        <dbReference type="ChEBI" id="CHEBI:456216"/>
        <dbReference type="EC" id="5.6.2.3"/>
    </reaction>
</comment>
<dbReference type="GO" id="GO:0043139">
    <property type="term" value="F:5'-3' DNA helicase activity"/>
    <property type="evidence" value="ECO:0007669"/>
    <property type="project" value="UniProtKB-EC"/>
</dbReference>
<dbReference type="EMBL" id="NXLT01000003">
    <property type="protein sequence ID" value="RDU67359.1"/>
    <property type="molecule type" value="Genomic_DNA"/>
</dbReference>
<sequence length="473" mass="53695">METIIAIERAVLSSILYAPSIYEEVAAILSPKDFLYPTHKNVFEVMRECDALNLPLDAQIILQRSQGKVREDEIVEIASADSIANVEAYAKEIKESALKRELQELAMLLREKSLDSHSSAQEIMEVIEKRVSDIALGNTSGKGFIDAPTLAKETMQYLIDLKERGNEILTGVTTGFHELNEITTGFNSGDLIIIGARPSMGKTAFMLSIAQNILNADVGVAIFSLEMPALQLMIRLLSSLSSISMQNLRRGNLNDNELEQLSMYTDMMTHKKLFIDDGSVLNIVQLRSKLRKLKRQHPSVGIAMIDYLQLMVGDRNQGKQIEISDISRGLKTLARELEMPIIALSQLNRELERRDDKHPTLSDLRDSGAIEQDADMILFLYRDDVYKKRADRERKARLEKEGKADDFKAEYVERDVEPAELIVAKNRNGETRTIKLQFRKRFTRFENPETTQQEEQHDTKLDVDEIKSIISSY</sequence>
<evidence type="ECO:0000256" key="1">
    <source>
        <dbReference type="ARBA" id="ARBA00008428"/>
    </source>
</evidence>
<dbReference type="RefSeq" id="WP_115571074.1">
    <property type="nucleotide sequence ID" value="NZ_NXLT01000003.1"/>
</dbReference>
<dbReference type="Proteomes" id="UP000256514">
    <property type="component" value="Unassembled WGS sequence"/>
</dbReference>
<dbReference type="InterPro" id="IPR007692">
    <property type="entry name" value="DNA_helicase_DnaB"/>
</dbReference>
<dbReference type="SUPFAM" id="SSF52540">
    <property type="entry name" value="P-loop containing nucleoside triphosphate hydrolases"/>
    <property type="match status" value="1"/>
</dbReference>
<proteinExistence type="inferred from homology"/>
<evidence type="ECO:0000256" key="6">
    <source>
        <dbReference type="ARBA" id="ARBA00022806"/>
    </source>
</evidence>
<keyword evidence="8 12" id="KW-0238">DNA-binding</keyword>
<keyword evidence="6 12" id="KW-0347">Helicase</keyword>
<dbReference type="GO" id="GO:0003677">
    <property type="term" value="F:DNA binding"/>
    <property type="evidence" value="ECO:0007669"/>
    <property type="project" value="UniProtKB-UniRule"/>
</dbReference>
<evidence type="ECO:0000313" key="14">
    <source>
        <dbReference type="EMBL" id="RDU67359.1"/>
    </source>
</evidence>
<keyword evidence="7 12" id="KW-0067">ATP-binding</keyword>
<dbReference type="PANTHER" id="PTHR30153:SF2">
    <property type="entry name" value="REPLICATIVE DNA HELICASE"/>
    <property type="match status" value="1"/>
</dbReference>
<dbReference type="NCBIfam" id="TIGR00665">
    <property type="entry name" value="DnaB"/>
    <property type="match status" value="1"/>
</dbReference>
<evidence type="ECO:0000256" key="5">
    <source>
        <dbReference type="ARBA" id="ARBA00022801"/>
    </source>
</evidence>
<name>A0A3D8IQ19_9HELI</name>
<dbReference type="InterPro" id="IPR007693">
    <property type="entry name" value="DNA_helicase_DnaB-like_N"/>
</dbReference>
<dbReference type="Gene3D" id="3.40.50.300">
    <property type="entry name" value="P-loop containing nucleotide triphosphate hydrolases"/>
    <property type="match status" value="1"/>
</dbReference>
<dbReference type="InterPro" id="IPR007694">
    <property type="entry name" value="DNA_helicase_DnaB-like_C"/>
</dbReference>
<dbReference type="SUPFAM" id="SSF48024">
    <property type="entry name" value="N-terminal domain of DnaB helicase"/>
    <property type="match status" value="1"/>
</dbReference>
<evidence type="ECO:0000256" key="7">
    <source>
        <dbReference type="ARBA" id="ARBA00022840"/>
    </source>
</evidence>
<dbReference type="PANTHER" id="PTHR30153">
    <property type="entry name" value="REPLICATIVE DNA HELICASE DNAB"/>
    <property type="match status" value="1"/>
</dbReference>
<gene>
    <name evidence="14" type="primary">dnaB</name>
    <name evidence="14" type="ORF">CQA54_05150</name>
</gene>
<comment type="caution">
    <text evidence="14">The sequence shown here is derived from an EMBL/GenBank/DDBJ whole genome shotgun (WGS) entry which is preliminary data.</text>
</comment>
<accession>A0A3D8IQ19</accession>
<dbReference type="AlphaFoldDB" id="A0A3D8IQ19"/>
<evidence type="ECO:0000256" key="11">
    <source>
        <dbReference type="NCBIfam" id="TIGR00665"/>
    </source>
</evidence>
<evidence type="ECO:0000256" key="8">
    <source>
        <dbReference type="ARBA" id="ARBA00023125"/>
    </source>
</evidence>
<evidence type="ECO:0000256" key="9">
    <source>
        <dbReference type="ARBA" id="ARBA00023235"/>
    </source>
</evidence>
<dbReference type="PROSITE" id="PS51199">
    <property type="entry name" value="SF4_HELICASE"/>
    <property type="match status" value="1"/>
</dbReference>
<evidence type="ECO:0000256" key="10">
    <source>
        <dbReference type="ARBA" id="ARBA00048954"/>
    </source>
</evidence>
<reference evidence="14 15" key="1">
    <citation type="submission" date="2018-04" db="EMBL/GenBank/DDBJ databases">
        <title>Novel Campyloabacter and Helicobacter Species and Strains.</title>
        <authorList>
            <person name="Mannion A.J."/>
            <person name="Shen Z."/>
            <person name="Fox J.G."/>
        </authorList>
    </citation>
    <scope>NUCLEOTIDE SEQUENCE [LARGE SCALE GENOMIC DNA]</scope>
    <source>
        <strain evidence="14 15">MIT 12-6600</strain>
    </source>
</reference>